<reference evidence="3 4" key="1">
    <citation type="submission" date="2016-10" db="EMBL/GenBank/DDBJ databases">
        <authorList>
            <person name="de Groot N.N."/>
        </authorList>
    </citation>
    <scope>NUCLEOTIDE SEQUENCE [LARGE SCALE GENOMIC DNA]</scope>
    <source>
        <strain evidence="3 4">DSM 22007</strain>
    </source>
</reference>
<dbReference type="EMBL" id="FOEP01000022">
    <property type="protein sequence ID" value="SER05244.1"/>
    <property type="molecule type" value="Genomic_DNA"/>
</dbReference>
<evidence type="ECO:0000256" key="1">
    <source>
        <dbReference type="SAM" id="Coils"/>
    </source>
</evidence>
<dbReference type="InterPro" id="IPR050445">
    <property type="entry name" value="Bact_polysacc_biosynth/exp"/>
</dbReference>
<dbReference type="STRING" id="657014.SAMN04488092_12221"/>
<dbReference type="PANTHER" id="PTHR32309">
    <property type="entry name" value="TYROSINE-PROTEIN KINASE"/>
    <property type="match status" value="1"/>
</dbReference>
<keyword evidence="2" id="KW-1133">Transmembrane helix</keyword>
<keyword evidence="1" id="KW-0175">Coiled coil</keyword>
<dbReference type="Proteomes" id="UP000198634">
    <property type="component" value="Unassembled WGS sequence"/>
</dbReference>
<sequence length="353" mass="39583">MVILPLAATIFYLYTVAEDQYASTFGFAVRSEEISGAQSLLGGLASLSGNSSSDTDILYEFIQSRSLIEKVDEQLDLDTIFSRPEYDPIFAFDPDGTIEDLVDYWQRMVRISYASNGLIEVRVNAFDPQEAKTIAETIVSESTTMINDLSAIARSDATRYALEDLEQAVSRLKSTREALTKFRSETRIVDPKADIQGQMGLLNSLEAQLAETIIEMNLLMDTARDNDPRVDQARRRIAVIQSLIEQERQKFGMGGTSRVDDGKDYSTLVGEFERLMVDVEYAQKSYLAAQSVLDTAQAEAQRQSRYLATYATPSLPQSAQYPKRITLSMLTGLIMLLAWSIGVLVYYSLRDRR</sequence>
<protein>
    <submittedName>
        <fullName evidence="3">Capsular polysaccharide transport system permease protein</fullName>
    </submittedName>
</protein>
<feature type="coiled-coil region" evidence="1">
    <location>
        <begin position="162"/>
        <end position="250"/>
    </location>
</feature>
<keyword evidence="4" id="KW-1185">Reference proteome</keyword>
<dbReference type="AlphaFoldDB" id="A0A1H9L1C4"/>
<accession>A0A1H9L1C4</accession>
<keyword evidence="2" id="KW-0472">Membrane</keyword>
<name>A0A1H9L1C4_9RHOB</name>
<dbReference type="GO" id="GO:0005886">
    <property type="term" value="C:plasma membrane"/>
    <property type="evidence" value="ECO:0007669"/>
    <property type="project" value="TreeGrafter"/>
</dbReference>
<dbReference type="GO" id="GO:0004713">
    <property type="term" value="F:protein tyrosine kinase activity"/>
    <property type="evidence" value="ECO:0007669"/>
    <property type="project" value="TreeGrafter"/>
</dbReference>
<feature type="transmembrane region" description="Helical" evidence="2">
    <location>
        <begin position="325"/>
        <end position="349"/>
    </location>
</feature>
<evidence type="ECO:0000313" key="3">
    <source>
        <dbReference type="EMBL" id="SER05244.1"/>
    </source>
</evidence>
<evidence type="ECO:0000313" key="4">
    <source>
        <dbReference type="Proteomes" id="UP000198634"/>
    </source>
</evidence>
<evidence type="ECO:0000256" key="2">
    <source>
        <dbReference type="SAM" id="Phobius"/>
    </source>
</evidence>
<organism evidence="3 4">
    <name type="scientific">Thalassovita taeanensis</name>
    <dbReference type="NCBI Taxonomy" id="657014"/>
    <lineage>
        <taxon>Bacteria</taxon>
        <taxon>Pseudomonadati</taxon>
        <taxon>Pseudomonadota</taxon>
        <taxon>Alphaproteobacteria</taxon>
        <taxon>Rhodobacterales</taxon>
        <taxon>Roseobacteraceae</taxon>
        <taxon>Thalassovita</taxon>
    </lineage>
</organism>
<keyword evidence="2" id="KW-0812">Transmembrane</keyword>
<gene>
    <name evidence="3" type="ORF">SAMN04488092_12221</name>
</gene>
<proteinExistence type="predicted"/>
<dbReference type="PANTHER" id="PTHR32309:SF13">
    <property type="entry name" value="FERRIC ENTEROBACTIN TRANSPORT PROTEIN FEPE"/>
    <property type="match status" value="1"/>
</dbReference>